<dbReference type="SUPFAM" id="SSF89796">
    <property type="entry name" value="CoA-transferase family III (CaiB/BaiF)"/>
    <property type="match status" value="1"/>
</dbReference>
<keyword evidence="2" id="KW-0808">Transferase</keyword>
<dbReference type="Gene3D" id="3.30.1540.10">
    <property type="entry name" value="formyl-coa transferase, domain 3"/>
    <property type="match status" value="1"/>
</dbReference>
<dbReference type="InterPro" id="IPR050509">
    <property type="entry name" value="CoA-transferase_III"/>
</dbReference>
<feature type="region of interest" description="Disordered" evidence="1">
    <location>
        <begin position="355"/>
        <end position="400"/>
    </location>
</feature>
<dbReference type="EC" id="2.8.3.-" evidence="2"/>
<sequence>MNLDGIRVLDLSRLLPGPYATQLLAEMGAEVIRIERPGDAQSGPTLESINRGKRRVALNLKTEGGREAFLDLAATADVVLEQFRPGVVDRLGVDYDAVREVNPGIVYCSLSGYGQTGPYSDRVGHDLNYIGLAGLLDMTRQSEDETPRVPGYQVADIGGGLFAALSIVGALLSRELGAGNQNRNGVGDQADVDNDATGEYIDVSLTDAAVSFSQAVAPRALAGGDPRPGETPLTGQFPWYDVYPAAEGYVTLAALEPHFWHAFCEAVDHEEWIEYHMTSDPAELETLREALESLFKTRTRDEWVSFFEGVDAAVGGVYTPAEMVEHPQIVARGYVAGGAAVGEGEPPPPVVGFPARGTDIDHDGPTAVAEHGDDTESVLQESGYEEDALEQLRASGAIPE</sequence>
<organism evidence="2 4">
    <name type="scientific">Natrialba magadii (strain ATCC 43099 / DSM 3394 / CCM 3739 / CIP 104546 / IAM 13178 / JCM 8861 / NBRC 102185 / NCIMB 2190 / MS3)</name>
    <name type="common">Natronobacterium magadii</name>
    <dbReference type="NCBI Taxonomy" id="547559"/>
    <lineage>
        <taxon>Archaea</taxon>
        <taxon>Methanobacteriati</taxon>
        <taxon>Methanobacteriota</taxon>
        <taxon>Stenosarchaea group</taxon>
        <taxon>Halobacteria</taxon>
        <taxon>Halobacteriales</taxon>
        <taxon>Natrialbaceae</taxon>
        <taxon>Natrialba</taxon>
    </lineage>
</organism>
<evidence type="ECO:0000313" key="2">
    <source>
        <dbReference type="EMBL" id="ADD07421.1"/>
    </source>
</evidence>
<reference evidence="4" key="1">
    <citation type="submission" date="2010-02" db="EMBL/GenBank/DDBJ databases">
        <title>Complete sequence of plasmid 1 of Natrialba magadii ATCC 43099.</title>
        <authorList>
            <consortium name="US DOE Joint Genome Institute"/>
            <person name="Lucas S."/>
            <person name="Copeland A."/>
            <person name="Lapidus A."/>
            <person name="Cheng J.-F."/>
            <person name="Bruce D."/>
            <person name="Goodwin L."/>
            <person name="Pitluck S."/>
            <person name="Davenport K."/>
            <person name="Saunders E."/>
            <person name="Detter J.C."/>
            <person name="Han C."/>
            <person name="Tapia R."/>
            <person name="Land M."/>
            <person name="Hauser L."/>
            <person name="Kyrpides N."/>
            <person name="Mikhailova N."/>
            <person name="De Castro R.E."/>
            <person name="Maupin-Furlow J.A."/>
            <person name="Woyke T."/>
        </authorList>
    </citation>
    <scope>NUCLEOTIDE SEQUENCE [LARGE SCALE GENOMIC DNA]</scope>
    <source>
        <strain evidence="4">ATCC 43099 / DSM 3394 / CCM 3739 / CIP 104546 / IAM 13178 / JCM 8861 / NBRC 102185 / NCIMB 2190 / MS3</strain>
        <plasmid evidence="4">pNMAG01</plasmid>
    </source>
</reference>
<dbReference type="GO" id="GO:0016740">
    <property type="term" value="F:transferase activity"/>
    <property type="evidence" value="ECO:0007669"/>
    <property type="project" value="UniProtKB-KW"/>
</dbReference>
<evidence type="ECO:0000313" key="4">
    <source>
        <dbReference type="Proteomes" id="UP000001879"/>
    </source>
</evidence>
<dbReference type="InterPro" id="IPR003673">
    <property type="entry name" value="CoA-Trfase_fam_III"/>
</dbReference>
<dbReference type="Gene3D" id="3.40.50.10540">
    <property type="entry name" value="Crotonobetainyl-coa:carnitine coa-transferase, domain 1"/>
    <property type="match status" value="1"/>
</dbReference>
<reference evidence="2" key="4">
    <citation type="submission" date="2016-09" db="EMBL/GenBank/DDBJ databases">
        <authorList>
            <person name="Pfeiffer F."/>
        </authorList>
    </citation>
    <scope>NUCLEOTIDE SEQUENCE</scope>
    <source>
        <strain evidence="2">ATCC 43099</strain>
        <plasmid evidence="2">pNMAG01</plasmid>
    </source>
</reference>
<dbReference type="AlphaFoldDB" id="D3T1G2"/>
<protein>
    <submittedName>
        <fullName evidence="2">Family 3 CoA transferase</fullName>
        <ecNumber evidence="2">2.8.3.-</ecNumber>
    </submittedName>
    <submittedName>
        <fullName evidence="3">L-carnitine dehydratase/bile acid-inducible protein F</fullName>
    </submittedName>
</protein>
<dbReference type="PATRIC" id="fig|547559.17.peg.785"/>
<keyword evidence="4" id="KW-1185">Reference proteome</keyword>
<dbReference type="EMBL" id="CP001933">
    <property type="protein sequence ID" value="ADD07421.1"/>
    <property type="molecule type" value="Genomic_DNA"/>
</dbReference>
<evidence type="ECO:0000256" key="1">
    <source>
        <dbReference type="SAM" id="MobiDB-lite"/>
    </source>
</evidence>
<evidence type="ECO:0000313" key="5">
    <source>
        <dbReference type="Proteomes" id="UP000011543"/>
    </source>
</evidence>
<dbReference type="HOGENOM" id="CLU_033975_5_1_2"/>
<dbReference type="PANTHER" id="PTHR48228">
    <property type="entry name" value="SUCCINYL-COA--D-CITRAMALATE COA-TRANSFERASE"/>
    <property type="match status" value="1"/>
</dbReference>
<dbReference type="InterPro" id="IPR044855">
    <property type="entry name" value="CoA-Trfase_III_dom3_sf"/>
</dbReference>
<evidence type="ECO:0000313" key="3">
    <source>
        <dbReference type="EMBL" id="ELY32230.1"/>
    </source>
</evidence>
<reference evidence="2 4" key="2">
    <citation type="journal article" date="2012" name="BMC Genomics">
        <title>A comparative genomics perspective on the genetic content of the alkaliphilic haloarchaeon Natrialba magadii ATCC 43099T.</title>
        <authorList>
            <person name="Siddaramappa S."/>
            <person name="Challacombe J.F."/>
            <person name="Decastro R.E."/>
            <person name="Pfeiffer F."/>
            <person name="Sastre D.E."/>
            <person name="Gimenez M.I."/>
            <person name="Paggi R.A."/>
            <person name="Detter J.C."/>
            <person name="Davenport K.W."/>
            <person name="Goodwin L.A."/>
            <person name="Kyrpides N."/>
            <person name="Tapia R."/>
            <person name="Pitluck S."/>
            <person name="Lucas S."/>
            <person name="Woyke T."/>
            <person name="Maupin-Furlow J.A."/>
        </authorList>
    </citation>
    <scope>NUCLEOTIDE SEQUENCE [LARGE SCALE GENOMIC DNA]</scope>
    <source>
        <strain evidence="2">ATCC 43099</strain>
        <strain evidence="4">ATCC 43099 / DSM 3394 / CCM 3739 / CIP 104546 / IAM 13178 / JCM 8861 / NBRC 102185 / NCIMB 2190 / MS3</strain>
    </source>
</reference>
<dbReference type="RefSeq" id="WP_004214402.1">
    <property type="nucleotide sequence ID" value="NC_013923.1"/>
</dbReference>
<dbReference type="OrthoDB" id="28444at2157"/>
<dbReference type="Proteomes" id="UP000011543">
    <property type="component" value="Unassembled WGS sequence"/>
</dbReference>
<dbReference type="InterPro" id="IPR023606">
    <property type="entry name" value="CoA-Trfase_III_dom_1_sf"/>
</dbReference>
<name>D3T1G2_NATMM</name>
<dbReference type="Proteomes" id="UP000001879">
    <property type="component" value="Plasmid pNMAG01"/>
</dbReference>
<dbReference type="Pfam" id="PF02515">
    <property type="entry name" value="CoA_transf_3"/>
    <property type="match status" value="1"/>
</dbReference>
<dbReference type="EMBL" id="AOHS01000017">
    <property type="protein sequence ID" value="ELY32230.1"/>
    <property type="molecule type" value="Genomic_DNA"/>
</dbReference>
<keyword evidence="2" id="KW-0614">Plasmid</keyword>
<geneLocation type="plasmid" evidence="2 4">
    <name>pNMAG01</name>
</geneLocation>
<dbReference type="PANTHER" id="PTHR48228:SF5">
    <property type="entry name" value="ALPHA-METHYLACYL-COA RACEMASE"/>
    <property type="match status" value="1"/>
</dbReference>
<proteinExistence type="predicted"/>
<reference evidence="3 5" key="3">
    <citation type="journal article" date="2014" name="PLoS Genet.">
        <title>Phylogenetically driven sequencing of extremely halophilic archaea reveals strategies for static and dynamic osmo-response.</title>
        <authorList>
            <person name="Becker E.A."/>
            <person name="Seitzer P.M."/>
            <person name="Tritt A."/>
            <person name="Larsen D."/>
            <person name="Krusor M."/>
            <person name="Yao A.I."/>
            <person name="Wu D."/>
            <person name="Madern D."/>
            <person name="Eisen J.A."/>
            <person name="Darling A.E."/>
            <person name="Facciotti M.T."/>
        </authorList>
    </citation>
    <scope>NUCLEOTIDE SEQUENCE [LARGE SCALE GENOMIC DNA]</scope>
    <source>
        <strain evidence="5">ATCC 43099 / DSM 3394 / CCM 3739 / CIP 104546 / IAM 13178 / JCM 8861 / NBRC 102185 / NCIMB 2190 / MS3</strain>
        <strain evidence="3">MS-3</strain>
    </source>
</reference>
<gene>
    <name evidence="2" type="ordered locus">Nmag_3880</name>
    <name evidence="3" type="ORF">C500_04109</name>
</gene>
<dbReference type="KEGG" id="nmg:Nmag_3880"/>
<accession>D3T1G2</accession>
<dbReference type="GeneID" id="8826750"/>
<feature type="compositionally biased region" description="Basic and acidic residues" evidence="1">
    <location>
        <begin position="358"/>
        <end position="374"/>
    </location>
</feature>